<dbReference type="AlphaFoldDB" id="A0AAV5VDK6"/>
<keyword evidence="3" id="KW-1185">Reference proteome</keyword>
<comment type="caution">
    <text evidence="2">The sequence shown here is derived from an EMBL/GenBank/DDBJ whole genome shotgun (WGS) entry which is preliminary data.</text>
</comment>
<feature type="non-terminal residue" evidence="2">
    <location>
        <position position="1"/>
    </location>
</feature>
<evidence type="ECO:0000256" key="1">
    <source>
        <dbReference type="SAM" id="MobiDB-lite"/>
    </source>
</evidence>
<accession>A0AAV5VDK6</accession>
<evidence type="ECO:0000313" key="2">
    <source>
        <dbReference type="EMBL" id="GMT17509.1"/>
    </source>
</evidence>
<sequence>SFSSPSNLFLPSSLTDGCAFFLSIVAEYPRSHSHNRPRSTESHAQSALLQPHSSAADDGQDCSMAAVAPLHTQDHTGGGSHRLCRLSHGRPTAVVALLHPILLLPAHDALHPADVDRALLPNLRHPAQCFRHDGANRERCRLLPLPLLLPIPLLGRDENAGRLLAPPLNAAAAQCHAAGLDEARRRSNGSLSHQRYSLFVHIPASSQGRIRLI</sequence>
<dbReference type="Proteomes" id="UP001432322">
    <property type="component" value="Unassembled WGS sequence"/>
</dbReference>
<protein>
    <recommendedName>
        <fullName evidence="4">G protein-coupled receptor</fullName>
    </recommendedName>
</protein>
<feature type="compositionally biased region" description="Polar residues" evidence="1">
    <location>
        <begin position="42"/>
        <end position="53"/>
    </location>
</feature>
<feature type="non-terminal residue" evidence="2">
    <location>
        <position position="213"/>
    </location>
</feature>
<feature type="region of interest" description="Disordered" evidence="1">
    <location>
        <begin position="31"/>
        <end position="60"/>
    </location>
</feature>
<organism evidence="2 3">
    <name type="scientific">Pristionchus fissidentatus</name>
    <dbReference type="NCBI Taxonomy" id="1538716"/>
    <lineage>
        <taxon>Eukaryota</taxon>
        <taxon>Metazoa</taxon>
        <taxon>Ecdysozoa</taxon>
        <taxon>Nematoda</taxon>
        <taxon>Chromadorea</taxon>
        <taxon>Rhabditida</taxon>
        <taxon>Rhabditina</taxon>
        <taxon>Diplogasteromorpha</taxon>
        <taxon>Diplogasteroidea</taxon>
        <taxon>Neodiplogasteridae</taxon>
        <taxon>Pristionchus</taxon>
    </lineage>
</organism>
<name>A0AAV5VDK6_9BILA</name>
<proteinExistence type="predicted"/>
<evidence type="ECO:0008006" key="4">
    <source>
        <dbReference type="Google" id="ProtNLM"/>
    </source>
</evidence>
<evidence type="ECO:0000313" key="3">
    <source>
        <dbReference type="Proteomes" id="UP001432322"/>
    </source>
</evidence>
<gene>
    <name evidence="2" type="ORF">PFISCL1PPCAC_8806</name>
</gene>
<dbReference type="EMBL" id="BTSY01000003">
    <property type="protein sequence ID" value="GMT17509.1"/>
    <property type="molecule type" value="Genomic_DNA"/>
</dbReference>
<reference evidence="2" key="1">
    <citation type="submission" date="2023-10" db="EMBL/GenBank/DDBJ databases">
        <title>Genome assembly of Pristionchus species.</title>
        <authorList>
            <person name="Yoshida K."/>
            <person name="Sommer R.J."/>
        </authorList>
    </citation>
    <scope>NUCLEOTIDE SEQUENCE</scope>
    <source>
        <strain evidence="2">RS5133</strain>
    </source>
</reference>